<dbReference type="Proteomes" id="UP001595420">
    <property type="component" value="Unassembled WGS sequence"/>
</dbReference>
<protein>
    <recommendedName>
        <fullName evidence="3">GpW protein</fullName>
    </recommendedName>
</protein>
<reference evidence="2" key="1">
    <citation type="journal article" date="2019" name="Int. J. Syst. Evol. Microbiol.">
        <title>The Global Catalogue of Microorganisms (GCM) 10K type strain sequencing project: providing services to taxonomists for standard genome sequencing and annotation.</title>
        <authorList>
            <consortium name="The Broad Institute Genomics Platform"/>
            <consortium name="The Broad Institute Genome Sequencing Center for Infectious Disease"/>
            <person name="Wu L."/>
            <person name="Ma J."/>
        </authorList>
    </citation>
    <scope>NUCLEOTIDE SEQUENCE [LARGE SCALE GENOMIC DNA]</scope>
    <source>
        <strain evidence="2">CGMCC 1.16855</strain>
    </source>
</reference>
<dbReference type="EMBL" id="JBHRSB010000008">
    <property type="protein sequence ID" value="MFC3002911.1"/>
    <property type="molecule type" value="Genomic_DNA"/>
</dbReference>
<proteinExistence type="predicted"/>
<dbReference type="RefSeq" id="WP_216839163.1">
    <property type="nucleotide sequence ID" value="NZ_JAFNJS010000008.1"/>
</dbReference>
<evidence type="ECO:0000313" key="2">
    <source>
        <dbReference type="Proteomes" id="UP001595420"/>
    </source>
</evidence>
<comment type="caution">
    <text evidence="1">The sequence shown here is derived from an EMBL/GenBank/DDBJ whole genome shotgun (WGS) entry which is preliminary data.</text>
</comment>
<name>A0ABV7C1M3_9PROT</name>
<gene>
    <name evidence="1" type="ORF">ACFOD3_23635</name>
</gene>
<organism evidence="1 2">
    <name type="scientific">Falsiroseomonas tokyonensis</name>
    <dbReference type="NCBI Taxonomy" id="430521"/>
    <lineage>
        <taxon>Bacteria</taxon>
        <taxon>Pseudomonadati</taxon>
        <taxon>Pseudomonadota</taxon>
        <taxon>Alphaproteobacteria</taxon>
        <taxon>Acetobacterales</taxon>
        <taxon>Roseomonadaceae</taxon>
        <taxon>Falsiroseomonas</taxon>
    </lineage>
</organism>
<evidence type="ECO:0000313" key="1">
    <source>
        <dbReference type="EMBL" id="MFC3002911.1"/>
    </source>
</evidence>
<accession>A0ABV7C1M3</accession>
<sequence length="89" mass="9579">MPFSQTDLSVARADLAAHDAAMQKRMLGKTPQDVRFADGRQVRYATVTVAEAEVIRNRLVARIADIQAGLAGAGTTRVRAFRASVSSGY</sequence>
<evidence type="ECO:0008006" key="3">
    <source>
        <dbReference type="Google" id="ProtNLM"/>
    </source>
</evidence>
<keyword evidence="2" id="KW-1185">Reference proteome</keyword>